<comment type="caution">
    <text evidence="2">The sequence shown here is derived from an EMBL/GenBank/DDBJ whole genome shotgun (WGS) entry which is preliminary data.</text>
</comment>
<dbReference type="Proteomes" id="UP000660262">
    <property type="component" value="Unassembled WGS sequence"/>
</dbReference>
<feature type="region of interest" description="Disordered" evidence="1">
    <location>
        <begin position="1"/>
        <end position="26"/>
    </location>
</feature>
<dbReference type="AlphaFoldDB" id="A0A830HU42"/>
<sequence length="197" mass="22057">MPCAQHQEMAEQSESDEPNSAKSMSSTGALDTYLAHYQLLNLTHESSDPTKNSRAATAFRIIKESVSTTQHFGKHVKVAPAVDRAQLERVVHASVDAKSAYNAILTFFRHNVTAARKQNLTTRFHRCKQGTSSVVTYLRELQGHVLEMRRCGIDITDETAIIQLIQNAQPDLKARAKLSRRLVGDDFAEVISPLLRW</sequence>
<proteinExistence type="predicted"/>
<gene>
    <name evidence="2" type="ORF">PPROV_000775800</name>
</gene>
<evidence type="ECO:0000313" key="3">
    <source>
        <dbReference type="Proteomes" id="UP000660262"/>
    </source>
</evidence>
<evidence type="ECO:0000313" key="2">
    <source>
        <dbReference type="EMBL" id="GHP09021.1"/>
    </source>
</evidence>
<evidence type="ECO:0000256" key="1">
    <source>
        <dbReference type="SAM" id="MobiDB-lite"/>
    </source>
</evidence>
<protein>
    <submittedName>
        <fullName evidence="2">Uncharacterized protein</fullName>
    </submittedName>
</protein>
<name>A0A830HU42_9CHLO</name>
<dbReference type="EMBL" id="BNJQ01000023">
    <property type="protein sequence ID" value="GHP09021.1"/>
    <property type="molecule type" value="Genomic_DNA"/>
</dbReference>
<accession>A0A830HU42</accession>
<organism evidence="2 3">
    <name type="scientific">Pycnococcus provasolii</name>
    <dbReference type="NCBI Taxonomy" id="41880"/>
    <lineage>
        <taxon>Eukaryota</taxon>
        <taxon>Viridiplantae</taxon>
        <taxon>Chlorophyta</taxon>
        <taxon>Pseudoscourfieldiophyceae</taxon>
        <taxon>Pseudoscourfieldiales</taxon>
        <taxon>Pycnococcaceae</taxon>
        <taxon>Pycnococcus</taxon>
    </lineage>
</organism>
<reference evidence="2" key="1">
    <citation type="submission" date="2020-10" db="EMBL/GenBank/DDBJ databases">
        <title>Unveiling of a novel bifunctional photoreceptor, Dualchrome1, isolated from a cosmopolitan green alga.</title>
        <authorList>
            <person name="Suzuki S."/>
            <person name="Kawachi M."/>
        </authorList>
    </citation>
    <scope>NUCLEOTIDE SEQUENCE</scope>
    <source>
        <strain evidence="2">NIES 2893</strain>
    </source>
</reference>
<keyword evidence="3" id="KW-1185">Reference proteome</keyword>